<dbReference type="SMART" id="SM00635">
    <property type="entry name" value="BID_2"/>
    <property type="match status" value="2"/>
</dbReference>
<reference evidence="2 3" key="1">
    <citation type="submission" date="2014-09" db="EMBL/GenBank/DDBJ databases">
        <title>Draft Genome Sequence of Porphyromonas macacae COT-192_OH2859.</title>
        <authorList>
            <person name="Wallis C."/>
            <person name="Deusch O."/>
            <person name="O'Flynn C."/>
            <person name="Davis I."/>
            <person name="Horsfall A."/>
            <person name="Kirkwood N."/>
            <person name="Harris S."/>
            <person name="Eisen J.A."/>
            <person name="Coil D.A."/>
            <person name="Darling A.E."/>
            <person name="Jospin G."/>
            <person name="Alexiev A."/>
        </authorList>
    </citation>
    <scope>NUCLEOTIDE SEQUENCE [LARGE SCALE GENOMIC DNA]</scope>
    <source>
        <strain evidence="3">COT-192 OH2859</strain>
    </source>
</reference>
<comment type="caution">
    <text evidence="2">The sequence shown here is derived from an EMBL/GenBank/DDBJ whole genome shotgun (WGS) entry which is preliminary data.</text>
</comment>
<dbReference type="STRING" id="28115.HQ47_10625"/>
<gene>
    <name evidence="2" type="ORF">HQ47_10625</name>
</gene>
<evidence type="ECO:0000259" key="1">
    <source>
        <dbReference type="SMART" id="SM00635"/>
    </source>
</evidence>
<keyword evidence="3" id="KW-1185">Reference proteome</keyword>
<dbReference type="OrthoDB" id="10008766at2"/>
<accession>A0A0A2E7G6</accession>
<name>A0A0A2E7G6_9PORP</name>
<evidence type="ECO:0000313" key="2">
    <source>
        <dbReference type="EMBL" id="KGN72379.1"/>
    </source>
</evidence>
<sequence>MKLKFFQLFLCFTLLTIGILSCQKKESYNDLVLSTMEMKLKKGESGTFTINDGSNSYQVKSDNPAIATATLKEKTVTVSAIKSGSTVIVVTDELSGQIERVRISIDIAPLKLSANLLTIKALETQSIQIEQGSGDYQVVSEAPQIASVSLSGNTISVTGVGIGTAWLEIEDKESHQKQRAQVIVEPARYETNISTLLNLFLQPKGTLPEKLALSLLDYKKDKLSENYIFCTSTEKIETTLEYLAVNKNTWFYNVKPQKKEEHKDFYNKISDLLWKDANLKFISAQIGQYDKNGNTIEGNIKVFVKADEFRAAAKQVDMDKALLRIGFIAQDVVFEIRIDKGLAGLCLRPLWLHDIYKWYHFRYIKTNFEEQLLDLFFVVKSSGFIPPVLQLFMAEGKDRNNQLFNLVFFAQRGEPITQIEASYFELNNKLEDAIRYWQELLLAPDIEERFGSFEGTVILPRSNEGNPTRLTSLKATIDWVKNNDLSDVGAVMPIFRIEGERVIIPQLNSYGMVIVMGLLKVEAAQTGYSKALYSLMKK</sequence>
<dbReference type="InterPro" id="IPR003343">
    <property type="entry name" value="Big_2"/>
</dbReference>
<feature type="domain" description="BIG2" evidence="1">
    <location>
        <begin position="106"/>
        <end position="181"/>
    </location>
</feature>
<dbReference type="AlphaFoldDB" id="A0A0A2E7G6"/>
<dbReference type="RefSeq" id="WP_161781124.1">
    <property type="nucleotide sequence ID" value="NZ_JRFA01000031.1"/>
</dbReference>
<proteinExistence type="predicted"/>
<dbReference type="EMBL" id="JRFA01000031">
    <property type="protein sequence ID" value="KGN72379.1"/>
    <property type="molecule type" value="Genomic_DNA"/>
</dbReference>
<organism evidence="2 3">
    <name type="scientific">Porphyromonas macacae</name>
    <dbReference type="NCBI Taxonomy" id="28115"/>
    <lineage>
        <taxon>Bacteria</taxon>
        <taxon>Pseudomonadati</taxon>
        <taxon>Bacteroidota</taxon>
        <taxon>Bacteroidia</taxon>
        <taxon>Bacteroidales</taxon>
        <taxon>Porphyromonadaceae</taxon>
        <taxon>Porphyromonas</taxon>
    </lineage>
</organism>
<feature type="domain" description="BIG2" evidence="1">
    <location>
        <begin position="27"/>
        <end position="102"/>
    </location>
</feature>
<dbReference type="PROSITE" id="PS51257">
    <property type="entry name" value="PROKAR_LIPOPROTEIN"/>
    <property type="match status" value="1"/>
</dbReference>
<evidence type="ECO:0000313" key="3">
    <source>
        <dbReference type="Proteomes" id="UP000030103"/>
    </source>
</evidence>
<protein>
    <recommendedName>
        <fullName evidence="1">BIG2 domain-containing protein</fullName>
    </recommendedName>
</protein>
<dbReference type="Proteomes" id="UP000030103">
    <property type="component" value="Unassembled WGS sequence"/>
</dbReference>